<dbReference type="AlphaFoldDB" id="A0A1I5U563"/>
<gene>
    <name evidence="1" type="ORF">SAMN04488241_110129</name>
</gene>
<keyword evidence="2" id="KW-1185">Reference proteome</keyword>
<protein>
    <submittedName>
        <fullName evidence="1">Uncharacterized protein</fullName>
    </submittedName>
</protein>
<name>A0A1I5U563_9SPHN</name>
<dbReference type="EMBL" id="FOXP01000010">
    <property type="protein sequence ID" value="SFP90445.1"/>
    <property type="molecule type" value="Genomic_DNA"/>
</dbReference>
<evidence type="ECO:0000313" key="1">
    <source>
        <dbReference type="EMBL" id="SFP90445.1"/>
    </source>
</evidence>
<dbReference type="RefSeq" id="WP_177200209.1">
    <property type="nucleotide sequence ID" value="NZ_FOXP01000010.1"/>
</dbReference>
<reference evidence="1 2" key="1">
    <citation type="submission" date="2016-10" db="EMBL/GenBank/DDBJ databases">
        <authorList>
            <person name="de Groot N.N."/>
        </authorList>
    </citation>
    <scope>NUCLEOTIDE SEQUENCE [LARGE SCALE GENOMIC DNA]</scope>
    <source>
        <strain evidence="1 2">CGMCC 1.9113</strain>
    </source>
</reference>
<sequence length="52" mass="5809">MFVPVETKSADASTHMVLPGESLWPITRSRLGDKTRADDIFAIRRKGLGQHD</sequence>
<dbReference type="Proteomes" id="UP000199586">
    <property type="component" value="Unassembled WGS sequence"/>
</dbReference>
<accession>A0A1I5U563</accession>
<evidence type="ECO:0000313" key="2">
    <source>
        <dbReference type="Proteomes" id="UP000199586"/>
    </source>
</evidence>
<organism evidence="1 2">
    <name type="scientific">Sphingomonas rubra</name>
    <dbReference type="NCBI Taxonomy" id="634430"/>
    <lineage>
        <taxon>Bacteria</taxon>
        <taxon>Pseudomonadati</taxon>
        <taxon>Pseudomonadota</taxon>
        <taxon>Alphaproteobacteria</taxon>
        <taxon>Sphingomonadales</taxon>
        <taxon>Sphingomonadaceae</taxon>
        <taxon>Sphingomonas</taxon>
    </lineage>
</organism>
<proteinExistence type="predicted"/>